<feature type="region of interest" description="Disordered" evidence="7">
    <location>
        <begin position="308"/>
        <end position="331"/>
    </location>
</feature>
<dbReference type="InterPro" id="IPR034058">
    <property type="entry name" value="TagA/B/C/D_pept_dom"/>
</dbReference>
<dbReference type="InterPro" id="IPR015500">
    <property type="entry name" value="Peptidase_S8_subtilisin-rel"/>
</dbReference>
<keyword evidence="8" id="KW-1133">Transmembrane helix</keyword>
<evidence type="ECO:0000256" key="4">
    <source>
        <dbReference type="ARBA" id="ARBA00023529"/>
    </source>
</evidence>
<dbReference type="PROSITE" id="PS51257">
    <property type="entry name" value="PROKAR_LIPOPROTEIN"/>
    <property type="match status" value="1"/>
</dbReference>
<keyword evidence="8" id="KW-0472">Membrane</keyword>
<evidence type="ECO:0000313" key="12">
    <source>
        <dbReference type="Proteomes" id="UP000039324"/>
    </source>
</evidence>
<reference evidence="11 12" key="1">
    <citation type="submission" date="2015-02" db="EMBL/GenBank/DDBJ databases">
        <authorList>
            <person name="Chooi Y.-H."/>
        </authorList>
    </citation>
    <scope>NUCLEOTIDE SEQUENCE [LARGE SCALE GENOMIC DNA]</scope>
    <source>
        <strain evidence="11">E3</strain>
    </source>
</reference>
<dbReference type="SUPFAM" id="SSF52743">
    <property type="entry name" value="Subtilisin-like"/>
    <property type="match status" value="1"/>
</dbReference>
<keyword evidence="3 6" id="KW-0720">Serine protease</keyword>
<dbReference type="InterPro" id="IPR008979">
    <property type="entry name" value="Galactose-bd-like_sf"/>
</dbReference>
<protein>
    <recommendedName>
        <fullName evidence="5">subtilisin</fullName>
        <ecNumber evidence="5">3.4.21.62</ecNumber>
    </recommendedName>
</protein>
<dbReference type="Gene3D" id="3.40.50.200">
    <property type="entry name" value="Peptidase S8/S53 domain"/>
    <property type="match status" value="1"/>
</dbReference>
<keyword evidence="2 6" id="KW-0378">Hydrolase</keyword>
<dbReference type="Gene3D" id="2.60.120.380">
    <property type="match status" value="1"/>
</dbReference>
<dbReference type="GO" id="GO:0006508">
    <property type="term" value="P:proteolysis"/>
    <property type="evidence" value="ECO:0007669"/>
    <property type="project" value="UniProtKB-KW"/>
</dbReference>
<evidence type="ECO:0000313" key="11">
    <source>
        <dbReference type="EMBL" id="CEP03233.1"/>
    </source>
</evidence>
<accession>A0A0G4J6L5</accession>
<gene>
    <name evidence="11" type="ORF">PBRA_002993</name>
</gene>
<dbReference type="InterPro" id="IPR051048">
    <property type="entry name" value="Peptidase_S8/S53_subtilisin"/>
</dbReference>
<feature type="domain" description="Peptidase S8/S53" evidence="10">
    <location>
        <begin position="241"/>
        <end position="629"/>
    </location>
</feature>
<evidence type="ECO:0000256" key="3">
    <source>
        <dbReference type="ARBA" id="ARBA00022825"/>
    </source>
</evidence>
<keyword evidence="8" id="KW-0812">Transmembrane</keyword>
<feature type="active site" description="Charge relay system" evidence="6">
    <location>
        <position position="316"/>
    </location>
</feature>
<dbReference type="PROSITE" id="PS51892">
    <property type="entry name" value="SUBTILASE"/>
    <property type="match status" value="1"/>
</dbReference>
<dbReference type="InterPro" id="IPR000209">
    <property type="entry name" value="Peptidase_S8/S53_dom"/>
</dbReference>
<keyword evidence="12" id="KW-1185">Reference proteome</keyword>
<feature type="region of interest" description="Disordered" evidence="7">
    <location>
        <begin position="834"/>
        <end position="876"/>
    </location>
</feature>
<dbReference type="GO" id="GO:0004252">
    <property type="term" value="F:serine-type endopeptidase activity"/>
    <property type="evidence" value="ECO:0007669"/>
    <property type="project" value="UniProtKB-UniRule"/>
</dbReference>
<feature type="chain" id="PRO_5005193925" description="subtilisin" evidence="9">
    <location>
        <begin position="23"/>
        <end position="876"/>
    </location>
</feature>
<evidence type="ECO:0000256" key="9">
    <source>
        <dbReference type="SAM" id="SignalP"/>
    </source>
</evidence>
<dbReference type="PANTHER" id="PTHR43399">
    <property type="entry name" value="SUBTILISIN-RELATED"/>
    <property type="match status" value="1"/>
</dbReference>
<evidence type="ECO:0000256" key="6">
    <source>
        <dbReference type="PROSITE-ProRule" id="PRU01240"/>
    </source>
</evidence>
<dbReference type="Proteomes" id="UP000039324">
    <property type="component" value="Unassembled WGS sequence"/>
</dbReference>
<dbReference type="EC" id="3.4.21.62" evidence="5"/>
<sequence>MSRMATWALATATLFLASCASACHRTVYLQSGPKSTSGGGHFWTDIPDSTNRTHAGHLRSRTRHVFLVQIDQALRANFSAIADDLRDGHRIQILNYYPDNAFLVYARYRDLLVAVQGSPGIVWSSFMLPQDKVAEDLWRNGTMGQLKPGDAIAVSLADDDSEDDAWPDGDRTISGNRIVYVIGNDTDADALLTQLAVNPKVLFIQRMSRMRPMNNWATTVGTTGQENGKRELSATLNALQGDNQVIAITDTGINWHHCLFAEADSGDVKPPPFLPWTKNGGALATLDDDARSRRKIVQYVTYAGSTNDSNPSLSGHGTHVSATAAGSPASGHAHGDYVYGGRHRGMAPNAKIAFFGIGTVSAGLSVPTDLNTGLFPYGYAAGARVSCNAWGDPNNNGYDTYAHDVDTFTYAHKDFLPAFAAGNFGWCGQPSSLTSPATSKNALAVGSSGQPQASLSGSLFGFGSTMVPAEVAAVGASHYGIDDIPSYSSVGPTLDGRIKPDILTPGFTVTSACGNPSSPHCGDSPGDCLCQAMGTSTSVPSLTGGLALIRQYLVEGYHPTGYQVAGNGFTPSAALLKALVINGAVHLGGQRLISTDYRTEVEQEKAASCPGTSWKDVGGSVPNFDQGFGRFQLTRSVFVQDYSMGYIQFIPGKEFASADDFHDRTIAAGESHSYQFCAWPGSVQVRVTLVWTDPPPAAGATVQLVNDLDLAVHAGGHPLLGNGGSAPDRLNNVEAVYLNTDPSSKVDFNVTVTGYKVPVGNSQPYALVVAGKIATGNCTTAVLPDYYRDPIVISQFWTPLTIAMAAGLALITTILVCCLGRCLVRRLRTRQERRADSVPVGHAANNNDNGKLASKPDVGNADARRGPDVDHAANLA</sequence>
<dbReference type="SUPFAM" id="SSF49785">
    <property type="entry name" value="Galactose-binding domain-like"/>
    <property type="match status" value="1"/>
</dbReference>
<evidence type="ECO:0000256" key="2">
    <source>
        <dbReference type="ARBA" id="ARBA00022801"/>
    </source>
</evidence>
<dbReference type="Pfam" id="PF00082">
    <property type="entry name" value="Peptidase_S8"/>
    <property type="match status" value="1"/>
</dbReference>
<dbReference type="AlphaFoldDB" id="A0A0G4J6L5"/>
<evidence type="ECO:0000256" key="7">
    <source>
        <dbReference type="SAM" id="MobiDB-lite"/>
    </source>
</evidence>
<dbReference type="PRINTS" id="PR00723">
    <property type="entry name" value="SUBTILISIN"/>
</dbReference>
<keyword evidence="1 6" id="KW-0645">Protease</keyword>
<dbReference type="InterPro" id="IPR036852">
    <property type="entry name" value="Peptidase_S8/S53_dom_sf"/>
</dbReference>
<comment type="similarity">
    <text evidence="6">Belongs to the peptidase S8 family.</text>
</comment>
<evidence type="ECO:0000259" key="10">
    <source>
        <dbReference type="Pfam" id="PF00082"/>
    </source>
</evidence>
<name>A0A0G4J6L5_PLABS</name>
<dbReference type="CDD" id="cd04842">
    <property type="entry name" value="Peptidases_S8_Kp43_protease"/>
    <property type="match status" value="1"/>
</dbReference>
<feature type="compositionally biased region" description="Basic and acidic residues" evidence="7">
    <location>
        <begin position="862"/>
        <end position="876"/>
    </location>
</feature>
<feature type="active site" description="Charge relay system" evidence="6">
    <location>
        <position position="250"/>
    </location>
</feature>
<feature type="signal peptide" evidence="9">
    <location>
        <begin position="1"/>
        <end position="22"/>
    </location>
</feature>
<feature type="active site" description="Charge relay system" evidence="6">
    <location>
        <position position="536"/>
    </location>
</feature>
<comment type="catalytic activity">
    <reaction evidence="4">
        <text>Hydrolysis of proteins with broad specificity for peptide bonds, and a preference for a large uncharged residue in P1. Hydrolyzes peptide amides.</text>
        <dbReference type="EC" id="3.4.21.62"/>
    </reaction>
</comment>
<evidence type="ECO:0000256" key="1">
    <source>
        <dbReference type="ARBA" id="ARBA00022670"/>
    </source>
</evidence>
<feature type="compositionally biased region" description="Low complexity" evidence="7">
    <location>
        <begin position="321"/>
        <end position="331"/>
    </location>
</feature>
<dbReference type="PANTHER" id="PTHR43399:SF5">
    <property type="entry name" value="PEPTIDASE S8 FAMILY WITH PROTEASE-ASSOCIATED DOMAIN"/>
    <property type="match status" value="1"/>
</dbReference>
<evidence type="ECO:0000256" key="8">
    <source>
        <dbReference type="SAM" id="Phobius"/>
    </source>
</evidence>
<evidence type="ECO:0000256" key="5">
    <source>
        <dbReference type="ARBA" id="ARBA00023619"/>
    </source>
</evidence>
<proteinExistence type="inferred from homology"/>
<dbReference type="EMBL" id="CDSF01000144">
    <property type="protein sequence ID" value="CEP03233.1"/>
    <property type="molecule type" value="Genomic_DNA"/>
</dbReference>
<organism evidence="11 12">
    <name type="scientific">Plasmodiophora brassicae</name>
    <name type="common">Clubroot disease agent</name>
    <dbReference type="NCBI Taxonomy" id="37360"/>
    <lineage>
        <taxon>Eukaryota</taxon>
        <taxon>Sar</taxon>
        <taxon>Rhizaria</taxon>
        <taxon>Endomyxa</taxon>
        <taxon>Phytomyxea</taxon>
        <taxon>Plasmodiophorida</taxon>
        <taxon>Plasmodiophoridae</taxon>
        <taxon>Plasmodiophora</taxon>
    </lineage>
</organism>
<dbReference type="OMA" id="CASACHR"/>
<feature type="transmembrane region" description="Helical" evidence="8">
    <location>
        <begin position="796"/>
        <end position="824"/>
    </location>
</feature>
<dbReference type="OrthoDB" id="10256524at2759"/>
<keyword evidence="9" id="KW-0732">Signal</keyword>